<dbReference type="Gene3D" id="1.10.10.10">
    <property type="entry name" value="Winged helix-like DNA-binding domain superfamily/Winged helix DNA-binding domain"/>
    <property type="match status" value="1"/>
</dbReference>
<dbReference type="Pfam" id="PF01638">
    <property type="entry name" value="HxlR"/>
    <property type="match status" value="1"/>
</dbReference>
<keyword evidence="2" id="KW-0238">DNA-binding</keyword>
<dbReference type="EMBL" id="VFWZ01000008">
    <property type="protein sequence ID" value="TPN82867.1"/>
    <property type="molecule type" value="Genomic_DNA"/>
</dbReference>
<dbReference type="InterPro" id="IPR036390">
    <property type="entry name" value="WH_DNA-bd_sf"/>
</dbReference>
<evidence type="ECO:0000256" key="3">
    <source>
        <dbReference type="ARBA" id="ARBA00023163"/>
    </source>
</evidence>
<keyword evidence="6" id="KW-1185">Reference proteome</keyword>
<dbReference type="Proteomes" id="UP000315540">
    <property type="component" value="Unassembled WGS sequence"/>
</dbReference>
<keyword evidence="1" id="KW-0805">Transcription regulation</keyword>
<evidence type="ECO:0000259" key="4">
    <source>
        <dbReference type="PROSITE" id="PS51118"/>
    </source>
</evidence>
<evidence type="ECO:0000313" key="5">
    <source>
        <dbReference type="EMBL" id="TPN82867.1"/>
    </source>
</evidence>
<evidence type="ECO:0000256" key="1">
    <source>
        <dbReference type="ARBA" id="ARBA00023015"/>
    </source>
</evidence>
<dbReference type="PANTHER" id="PTHR33204">
    <property type="entry name" value="TRANSCRIPTIONAL REGULATOR, MARR FAMILY"/>
    <property type="match status" value="1"/>
</dbReference>
<dbReference type="InterPro" id="IPR002577">
    <property type="entry name" value="HTH_HxlR"/>
</dbReference>
<dbReference type="PANTHER" id="PTHR33204:SF37">
    <property type="entry name" value="HTH-TYPE TRANSCRIPTIONAL REGULATOR YODB"/>
    <property type="match status" value="1"/>
</dbReference>
<dbReference type="PROSITE" id="PS51118">
    <property type="entry name" value="HTH_HXLR"/>
    <property type="match status" value="1"/>
</dbReference>
<feature type="domain" description="HTH hxlR-type" evidence="4">
    <location>
        <begin position="10"/>
        <end position="109"/>
    </location>
</feature>
<dbReference type="GO" id="GO:0003677">
    <property type="term" value="F:DNA binding"/>
    <property type="evidence" value="ECO:0007669"/>
    <property type="project" value="UniProtKB-KW"/>
</dbReference>
<reference evidence="5 6" key="1">
    <citation type="submission" date="2019-06" db="EMBL/GenBank/DDBJ databases">
        <authorList>
            <person name="Meng X."/>
        </authorList>
    </citation>
    <scope>NUCLEOTIDE SEQUENCE [LARGE SCALE GENOMIC DNA]</scope>
    <source>
        <strain evidence="5 6">M625</strain>
    </source>
</reference>
<accession>A0A504IWK7</accession>
<keyword evidence="3" id="KW-0804">Transcription</keyword>
<protein>
    <submittedName>
        <fullName evidence="5">Helix-turn-helix transcriptional regulator</fullName>
    </submittedName>
</protein>
<dbReference type="SUPFAM" id="SSF46785">
    <property type="entry name" value="Winged helix' DNA-binding domain"/>
    <property type="match status" value="1"/>
</dbReference>
<dbReference type="InterPro" id="IPR036388">
    <property type="entry name" value="WH-like_DNA-bd_sf"/>
</dbReference>
<comment type="caution">
    <text evidence="5">The sequence shown here is derived from an EMBL/GenBank/DDBJ whole genome shotgun (WGS) entry which is preliminary data.</text>
</comment>
<evidence type="ECO:0000256" key="2">
    <source>
        <dbReference type="ARBA" id="ARBA00023125"/>
    </source>
</evidence>
<proteinExistence type="predicted"/>
<name>A0A504IWK7_9FLAO</name>
<dbReference type="OrthoDB" id="9791143at2"/>
<dbReference type="AlphaFoldDB" id="A0A504IWK7"/>
<dbReference type="RefSeq" id="WP_140596246.1">
    <property type="nucleotide sequence ID" value="NZ_VFWZ01000008.1"/>
</dbReference>
<organism evidence="5 6">
    <name type="scientific">Aquimarina algicola</name>
    <dbReference type="NCBI Taxonomy" id="2589995"/>
    <lineage>
        <taxon>Bacteria</taxon>
        <taxon>Pseudomonadati</taxon>
        <taxon>Bacteroidota</taxon>
        <taxon>Flavobacteriia</taxon>
        <taxon>Flavobacteriales</taxon>
        <taxon>Flavobacteriaceae</taxon>
        <taxon>Aquimarina</taxon>
    </lineage>
</organism>
<gene>
    <name evidence="5" type="ORF">FHK87_20795</name>
</gene>
<evidence type="ECO:0000313" key="6">
    <source>
        <dbReference type="Proteomes" id="UP000315540"/>
    </source>
</evidence>
<sequence>MVEKIFRSQCPISSGLDLFGDKWSLLIVRDLLYHSERTFKDFSQSSENISSARLADRLSKLEKSGFLTKSKHPTNKKVFLYHLTQKGRDLAPILAEFVCWSNKYLNDHISEESKLFAEQLKDNREQVLSKYQNP</sequence>